<dbReference type="PRINTS" id="PR00419">
    <property type="entry name" value="ADXRDTASE"/>
</dbReference>
<dbReference type="AlphaFoldDB" id="A0A923PET7"/>
<reference evidence="7" key="1">
    <citation type="submission" date="2020-08" db="EMBL/GenBank/DDBJ databases">
        <title>Lewinella bacteria from marine environments.</title>
        <authorList>
            <person name="Zhong Y."/>
        </authorList>
    </citation>
    <scope>NUCLEOTIDE SEQUENCE</scope>
    <source>
        <strain evidence="7">KCTC 42187</strain>
    </source>
</reference>
<comment type="similarity">
    <text evidence="2 5">Belongs to the carotenoid/retinoid oxidoreductase family.</text>
</comment>
<dbReference type="NCBIfam" id="TIGR02734">
    <property type="entry name" value="crtI_fam"/>
    <property type="match status" value="1"/>
</dbReference>
<protein>
    <submittedName>
        <fullName evidence="7">Phytoene desaturase</fullName>
    </submittedName>
</protein>
<keyword evidence="4 5" id="KW-0560">Oxidoreductase</keyword>
<comment type="pathway">
    <text evidence="1 5">Carotenoid biosynthesis.</text>
</comment>
<evidence type="ECO:0000256" key="2">
    <source>
        <dbReference type="ARBA" id="ARBA00006046"/>
    </source>
</evidence>
<evidence type="ECO:0000313" key="7">
    <source>
        <dbReference type="EMBL" id="MBC6992798.1"/>
    </source>
</evidence>
<dbReference type="GO" id="GO:0016491">
    <property type="term" value="F:oxidoreductase activity"/>
    <property type="evidence" value="ECO:0007669"/>
    <property type="project" value="UniProtKB-KW"/>
</dbReference>
<dbReference type="GO" id="GO:0016117">
    <property type="term" value="P:carotenoid biosynthetic process"/>
    <property type="evidence" value="ECO:0007669"/>
    <property type="project" value="UniProtKB-KW"/>
</dbReference>
<sequence length="507" mass="56973">MQQQVTVVGAGFAGLSAACYLAREGYRVRILEKNPDLGGRARTFEAAGFRFDMGPSWYWMPEVFEDFFNDFGSSAAEHYTLQRLDPSYEIYFGPGERMEVPANDAELFALFERLEPGSSANLRKFLSEAAYKYRVGLGEFVRKPGHSILDFADLRVVRAAFKLQMLTDMASYVRKLFRHPQLRQLLEFPVLFLGATPAKTPALYSLMNYADLSLGTWYPLGGMFKIIEGMVAVAKGLGVTIHPGAEVQKVVSQGGQVKEVLTADGQRYPTDVLVCGADYHHFEQEVLDPQDRVYSPAYWEKRVMAPSSLLFYVGLDRKVPGIHHHTLFFDADFARHAHEIYEEPAWPADPLFYVCAPSVTDPSVAPAGQENLFFLLPLAADLDDTDEARERYWNLMCERFALRTGIDIRPHVVYRRAFAHREFKADYHAYRGNAYGLANTLGQTAFLKPKLRSRKLRNLWYTGQLTTPGPGMPPSIISGEVVAQDIHRTLTGAKGLSAPTPNPKTYA</sequence>
<evidence type="ECO:0000256" key="5">
    <source>
        <dbReference type="RuleBase" id="RU362075"/>
    </source>
</evidence>
<dbReference type="InterPro" id="IPR014105">
    <property type="entry name" value="Carotenoid/retinoid_OxRdtase"/>
</dbReference>
<keyword evidence="8" id="KW-1185">Reference proteome</keyword>
<dbReference type="SUPFAM" id="SSF51905">
    <property type="entry name" value="FAD/NAD(P)-binding domain"/>
    <property type="match status" value="1"/>
</dbReference>
<evidence type="ECO:0000256" key="1">
    <source>
        <dbReference type="ARBA" id="ARBA00004829"/>
    </source>
</evidence>
<dbReference type="PANTHER" id="PTHR43734:SF1">
    <property type="entry name" value="PHYTOENE DESATURASE"/>
    <property type="match status" value="1"/>
</dbReference>
<comment type="caution">
    <text evidence="7">The sequence shown here is derived from an EMBL/GenBank/DDBJ whole genome shotgun (WGS) entry which is preliminary data.</text>
</comment>
<proteinExistence type="inferred from homology"/>
<dbReference type="InterPro" id="IPR036188">
    <property type="entry name" value="FAD/NAD-bd_sf"/>
</dbReference>
<name>A0A923PET7_9BACT</name>
<organism evidence="7 8">
    <name type="scientific">Neolewinella lacunae</name>
    <dbReference type="NCBI Taxonomy" id="1517758"/>
    <lineage>
        <taxon>Bacteria</taxon>
        <taxon>Pseudomonadati</taxon>
        <taxon>Bacteroidota</taxon>
        <taxon>Saprospiria</taxon>
        <taxon>Saprospirales</taxon>
        <taxon>Lewinellaceae</taxon>
        <taxon>Neolewinella</taxon>
    </lineage>
</organism>
<dbReference type="Pfam" id="PF01593">
    <property type="entry name" value="Amino_oxidase"/>
    <property type="match status" value="1"/>
</dbReference>
<evidence type="ECO:0000313" key="8">
    <source>
        <dbReference type="Proteomes" id="UP000650081"/>
    </source>
</evidence>
<accession>A0A923PET7</accession>
<evidence type="ECO:0000256" key="4">
    <source>
        <dbReference type="ARBA" id="ARBA00023002"/>
    </source>
</evidence>
<dbReference type="Gene3D" id="3.50.50.60">
    <property type="entry name" value="FAD/NAD(P)-binding domain"/>
    <property type="match status" value="2"/>
</dbReference>
<keyword evidence="3 5" id="KW-0125">Carotenoid biosynthesis</keyword>
<feature type="domain" description="Amine oxidase" evidence="6">
    <location>
        <begin position="12"/>
        <end position="486"/>
    </location>
</feature>
<dbReference type="EMBL" id="JACSIT010000037">
    <property type="protein sequence ID" value="MBC6992798.1"/>
    <property type="molecule type" value="Genomic_DNA"/>
</dbReference>
<evidence type="ECO:0000256" key="3">
    <source>
        <dbReference type="ARBA" id="ARBA00022746"/>
    </source>
</evidence>
<dbReference type="PANTHER" id="PTHR43734">
    <property type="entry name" value="PHYTOENE DESATURASE"/>
    <property type="match status" value="1"/>
</dbReference>
<dbReference type="Proteomes" id="UP000650081">
    <property type="component" value="Unassembled WGS sequence"/>
</dbReference>
<dbReference type="RefSeq" id="WP_187464931.1">
    <property type="nucleotide sequence ID" value="NZ_JACSIT010000037.1"/>
</dbReference>
<gene>
    <name evidence="7" type="primary">crtI</name>
    <name evidence="7" type="ORF">H9S92_01365</name>
</gene>
<dbReference type="InterPro" id="IPR002937">
    <property type="entry name" value="Amino_oxidase"/>
</dbReference>
<evidence type="ECO:0000259" key="6">
    <source>
        <dbReference type="Pfam" id="PF01593"/>
    </source>
</evidence>